<dbReference type="InterPro" id="IPR011993">
    <property type="entry name" value="PH-like_dom_sf"/>
</dbReference>
<keyword evidence="7" id="KW-1185">Reference proteome</keyword>
<reference evidence="6 7" key="1">
    <citation type="journal article" date="2020" name="IScience">
        <title>Genome Sequencing of the Endangered Kingdonia uniflora (Circaeasteraceae, Ranunculales) Reveals Potential Mechanisms of Evolutionary Specialization.</title>
        <authorList>
            <person name="Sun Y."/>
            <person name="Deng T."/>
            <person name="Zhang A."/>
            <person name="Moore M.J."/>
            <person name="Landis J.B."/>
            <person name="Lin N."/>
            <person name="Zhang H."/>
            <person name="Zhang X."/>
            <person name="Huang J."/>
            <person name="Zhang X."/>
            <person name="Sun H."/>
            <person name="Wang H."/>
        </authorList>
    </citation>
    <scope>NUCLEOTIDE SEQUENCE [LARGE SCALE GENOMIC DNA]</scope>
    <source>
        <strain evidence="6">TB1705</strain>
        <tissue evidence="6">Leaf</tissue>
    </source>
</reference>
<accession>A0A7J7LMM1</accession>
<protein>
    <recommendedName>
        <fullName evidence="5">VASt domain-containing protein</fullName>
    </recommendedName>
</protein>
<dbReference type="AlphaFoldDB" id="A0A7J7LMM1"/>
<dbReference type="InterPro" id="IPR031968">
    <property type="entry name" value="VASt"/>
</dbReference>
<evidence type="ECO:0000256" key="3">
    <source>
        <dbReference type="ARBA" id="ARBA00022989"/>
    </source>
</evidence>
<dbReference type="PANTHER" id="PTHR47666">
    <property type="entry name" value="PROTEIN VASCULAR ASSOCIATED DEATH 1, CHLOROPLASTIC"/>
    <property type="match status" value="1"/>
</dbReference>
<dbReference type="Gene3D" id="2.30.29.30">
    <property type="entry name" value="Pleckstrin-homology domain (PH domain)/Phosphotyrosine-binding domain (PTB)"/>
    <property type="match status" value="1"/>
</dbReference>
<dbReference type="PROSITE" id="PS51778">
    <property type="entry name" value="VAST"/>
    <property type="match status" value="1"/>
</dbReference>
<dbReference type="Proteomes" id="UP000541444">
    <property type="component" value="Unassembled WGS sequence"/>
</dbReference>
<feature type="domain" description="VASt" evidence="5">
    <location>
        <begin position="49"/>
        <end position="237"/>
    </location>
</feature>
<keyword evidence="3" id="KW-1133">Transmembrane helix</keyword>
<evidence type="ECO:0000259" key="5">
    <source>
        <dbReference type="PROSITE" id="PS51778"/>
    </source>
</evidence>
<dbReference type="CDD" id="cd13220">
    <property type="entry name" value="PH-GRAM_GRAMDC"/>
    <property type="match status" value="1"/>
</dbReference>
<dbReference type="GO" id="GO:0016020">
    <property type="term" value="C:membrane"/>
    <property type="evidence" value="ECO:0007669"/>
    <property type="project" value="UniProtKB-SubCell"/>
</dbReference>
<evidence type="ECO:0000256" key="4">
    <source>
        <dbReference type="ARBA" id="ARBA00023136"/>
    </source>
</evidence>
<dbReference type="OrthoDB" id="2162691at2759"/>
<gene>
    <name evidence="6" type="ORF">GIB67_001709</name>
</gene>
<evidence type="ECO:0000256" key="2">
    <source>
        <dbReference type="ARBA" id="ARBA00022692"/>
    </source>
</evidence>
<evidence type="ECO:0000256" key="1">
    <source>
        <dbReference type="ARBA" id="ARBA00004370"/>
    </source>
</evidence>
<dbReference type="Pfam" id="PF16016">
    <property type="entry name" value="VASt"/>
    <property type="match status" value="1"/>
</dbReference>
<comment type="caution">
    <text evidence="6">The sequence shown here is derived from an EMBL/GenBank/DDBJ whole genome shotgun (WGS) entry which is preliminary data.</text>
</comment>
<sequence>MYLFVHYICFYSNKFGFDKKKIVPFDDVTSVRKAKTTAIFPNAIEISTGEKKHFFASFLSRDEAFQLIVEGWELHHSNSVEARIYREDSKVELRSQEDGHIVFKRLKTVSQPSNDVASVDRNRGVHHPIKIYFGEKSGRCQEVQKFRVYRSSHLFIETSQEVSEVPYGDYFHVEGLWDVENDGDEINKSCILRVYTNVVFSKKTMWKGKIEQSAVEECREAYAHWLNHAHELLKQRSLMELDGLADIIQNDEEV</sequence>
<keyword evidence="4" id="KW-0472">Membrane</keyword>
<dbReference type="PANTHER" id="PTHR47666:SF1">
    <property type="entry name" value="PROTEIN VASCULAR ASSOCIATED DEATH 1, CHLOROPLASTIC"/>
    <property type="match status" value="1"/>
</dbReference>
<dbReference type="GO" id="GO:0043069">
    <property type="term" value="P:negative regulation of programmed cell death"/>
    <property type="evidence" value="ECO:0007669"/>
    <property type="project" value="TreeGrafter"/>
</dbReference>
<proteinExistence type="predicted"/>
<dbReference type="EMBL" id="JACGCM010002161">
    <property type="protein sequence ID" value="KAF6143915.1"/>
    <property type="molecule type" value="Genomic_DNA"/>
</dbReference>
<comment type="subcellular location">
    <subcellularLocation>
        <location evidence="1">Membrane</location>
    </subcellularLocation>
</comment>
<evidence type="ECO:0000313" key="6">
    <source>
        <dbReference type="EMBL" id="KAF6143915.1"/>
    </source>
</evidence>
<evidence type="ECO:0000313" key="7">
    <source>
        <dbReference type="Proteomes" id="UP000541444"/>
    </source>
</evidence>
<organism evidence="6 7">
    <name type="scientific">Kingdonia uniflora</name>
    <dbReference type="NCBI Taxonomy" id="39325"/>
    <lineage>
        <taxon>Eukaryota</taxon>
        <taxon>Viridiplantae</taxon>
        <taxon>Streptophyta</taxon>
        <taxon>Embryophyta</taxon>
        <taxon>Tracheophyta</taxon>
        <taxon>Spermatophyta</taxon>
        <taxon>Magnoliopsida</taxon>
        <taxon>Ranunculales</taxon>
        <taxon>Circaeasteraceae</taxon>
        <taxon>Kingdonia</taxon>
    </lineage>
</organism>
<name>A0A7J7LMM1_9MAGN</name>
<keyword evidence="2" id="KW-0812">Transmembrane</keyword>